<sequence>MVCAATLVTRSVLLMPLSLENATDSAVVALGTVAWIVVALLLTMTWPSLTPMASVVAPAWPGADWNTSACKAAWAAPGADDVRV</sequence>
<accession>A0A1E7WCP6</accession>
<dbReference type="AlphaFoldDB" id="A0A1E7WCP6"/>
<keyword evidence="3" id="KW-1185">Reference proteome</keyword>
<keyword evidence="1" id="KW-0812">Transmembrane</keyword>
<dbReference type="EMBL" id="LROM01000127">
    <property type="protein sequence ID" value="OEZ95007.1"/>
    <property type="molecule type" value="Genomic_DNA"/>
</dbReference>
<name>A0A1E7WCP6_9BURK</name>
<dbReference type="Proteomes" id="UP000175989">
    <property type="component" value="Unassembled WGS sequence"/>
</dbReference>
<evidence type="ECO:0000313" key="3">
    <source>
        <dbReference type="Proteomes" id="UP000175989"/>
    </source>
</evidence>
<organism evidence="2 3">
    <name type="scientific">Duganella phyllosphaerae</name>
    <dbReference type="NCBI Taxonomy" id="762836"/>
    <lineage>
        <taxon>Bacteria</taxon>
        <taxon>Pseudomonadati</taxon>
        <taxon>Pseudomonadota</taxon>
        <taxon>Betaproteobacteria</taxon>
        <taxon>Burkholderiales</taxon>
        <taxon>Oxalobacteraceae</taxon>
        <taxon>Telluria group</taxon>
        <taxon>Duganella</taxon>
    </lineage>
</organism>
<keyword evidence="1" id="KW-0472">Membrane</keyword>
<evidence type="ECO:0000256" key="1">
    <source>
        <dbReference type="SAM" id="Phobius"/>
    </source>
</evidence>
<feature type="transmembrane region" description="Helical" evidence="1">
    <location>
        <begin position="25"/>
        <end position="44"/>
    </location>
</feature>
<proteinExistence type="predicted"/>
<keyword evidence="1" id="KW-1133">Transmembrane helix</keyword>
<comment type="caution">
    <text evidence="2">The sequence shown here is derived from an EMBL/GenBank/DDBJ whole genome shotgun (WGS) entry which is preliminary data.</text>
</comment>
<gene>
    <name evidence="2" type="ORF">DUPY_43890</name>
</gene>
<protein>
    <submittedName>
        <fullName evidence="2">Uncharacterized protein</fullName>
    </submittedName>
</protein>
<reference evidence="3" key="1">
    <citation type="journal article" date="2016" name="Front. Microbiol.">
        <title>Molecular Keys to the Janthinobacterium and Duganella spp. Interaction with the Plant Pathogen Fusarium graminearum.</title>
        <authorList>
            <person name="Haack F.S."/>
            <person name="Poehlein A."/>
            <person name="Kroger C."/>
            <person name="Voigt C.A."/>
            <person name="Piepenbring M."/>
            <person name="Bode H.B."/>
            <person name="Daniel R."/>
            <person name="Schafer W."/>
            <person name="Streit W.R."/>
        </authorList>
    </citation>
    <scope>NUCLEOTIDE SEQUENCE [LARGE SCALE GENOMIC DNA]</scope>
    <source>
        <strain evidence="3">T54</strain>
    </source>
</reference>
<evidence type="ECO:0000313" key="2">
    <source>
        <dbReference type="EMBL" id="OEZ95007.1"/>
    </source>
</evidence>